<dbReference type="OrthoDB" id="9770043at2"/>
<dbReference type="HOGENOM" id="CLU_024435_3_1_3"/>
<name>U5QKW9_GLOK1</name>
<dbReference type="PATRIC" id="fig|1183438.3.peg.3268"/>
<evidence type="ECO:0000256" key="1">
    <source>
        <dbReference type="SAM" id="SignalP"/>
    </source>
</evidence>
<organism evidence="3 4">
    <name type="scientific">Gloeobacter kilaueensis (strain ATCC BAA-2537 / CCAP 1431/1 / ULC 316 / JS1)</name>
    <dbReference type="NCBI Taxonomy" id="1183438"/>
    <lineage>
        <taxon>Bacteria</taxon>
        <taxon>Bacillati</taxon>
        <taxon>Cyanobacteriota</taxon>
        <taxon>Cyanophyceae</taxon>
        <taxon>Gloeobacterales</taxon>
        <taxon>Gloeobacteraceae</taxon>
        <taxon>Gloeobacter</taxon>
    </lineage>
</organism>
<proteinExistence type="predicted"/>
<reference evidence="3 4" key="1">
    <citation type="journal article" date="2013" name="PLoS ONE">
        <title>Cultivation and Complete Genome Sequencing of Gloeobacter kilaueensis sp. nov., from a Lava Cave in Kilauea Caldera, Hawai'i.</title>
        <authorList>
            <person name="Saw J.H."/>
            <person name="Schatz M."/>
            <person name="Brown M.V."/>
            <person name="Kunkel D.D."/>
            <person name="Foster J.S."/>
            <person name="Shick H."/>
            <person name="Christensen S."/>
            <person name="Hou S."/>
            <person name="Wan X."/>
            <person name="Donachie S.P."/>
        </authorList>
    </citation>
    <scope>NUCLEOTIDE SEQUENCE [LARGE SCALE GENOMIC DNA]</scope>
    <source>
        <strain evidence="4">JS</strain>
    </source>
</reference>
<protein>
    <submittedName>
        <fullName evidence="3">L-sorbosone dehydrogenase</fullName>
    </submittedName>
</protein>
<evidence type="ECO:0000259" key="2">
    <source>
        <dbReference type="Pfam" id="PF23500"/>
    </source>
</evidence>
<dbReference type="InterPro" id="IPR011042">
    <property type="entry name" value="6-blade_b-propeller_TolB-like"/>
</dbReference>
<dbReference type="RefSeq" id="WP_023174859.1">
    <property type="nucleotide sequence ID" value="NC_022600.1"/>
</dbReference>
<feature type="domain" description="DUF7133" evidence="2">
    <location>
        <begin position="23"/>
        <end position="350"/>
    </location>
</feature>
<sequence length="370" mass="40355">MRIWKLVLLFLTLAPVAAQAAPNLKLINLPSGFEIEVFADGLEQPRALALSPEGDLFVTEMGAGRVSALPDRDKDGKADRRVVFASGLNHPHGLAFYKSGLYIGETNEVVRFDYQPGKPTGSNKRVVVPNLPDDGGHSTRTVAFGPDNKLYVSIGSSCNVCNEKDKRRATIMQYNPDGSGGRIYASGLRNAVGLRFDSQGRLWATSNGRDWLGDNIPPDELHIVRDGLNAGWPFCHAGKYRDDRFGSLGSCSAVTPPDWSFQAHSAPLGVSEYTGSQFPADYKGDLFVAFHGSWNRSQPTGYKVVRAHLENGRVKQLTDFATGWLRPDRDVMGRPVDVLTAPDGSLFVTDDAAGRVYRIRYSATQAKAGP</sequence>
<keyword evidence="1" id="KW-0732">Signal</keyword>
<dbReference type="SUPFAM" id="SSF50952">
    <property type="entry name" value="Soluble quinoprotein glucose dehydrogenase"/>
    <property type="match status" value="1"/>
</dbReference>
<accession>U5QKW9</accession>
<dbReference type="PANTHER" id="PTHR33546:SF1">
    <property type="entry name" value="LARGE, MULTIFUNCTIONAL SECRETED PROTEIN"/>
    <property type="match status" value="1"/>
</dbReference>
<dbReference type="InterPro" id="IPR011041">
    <property type="entry name" value="Quinoprot_gluc/sorb_DH_b-prop"/>
</dbReference>
<dbReference type="eggNOG" id="COG2133">
    <property type="taxonomic scope" value="Bacteria"/>
</dbReference>
<feature type="signal peptide" evidence="1">
    <location>
        <begin position="1"/>
        <end position="20"/>
    </location>
</feature>
<evidence type="ECO:0000313" key="4">
    <source>
        <dbReference type="Proteomes" id="UP000017396"/>
    </source>
</evidence>
<dbReference type="EMBL" id="CP003587">
    <property type="protein sequence ID" value="AGY59571.1"/>
    <property type="molecule type" value="Genomic_DNA"/>
</dbReference>
<dbReference type="AlphaFoldDB" id="U5QKW9"/>
<feature type="chain" id="PRO_5004664044" evidence="1">
    <location>
        <begin position="21"/>
        <end position="370"/>
    </location>
</feature>
<dbReference type="Pfam" id="PF23500">
    <property type="entry name" value="DUF7133"/>
    <property type="match status" value="1"/>
</dbReference>
<gene>
    <name evidence="3" type="ORF">GKIL_3325</name>
</gene>
<dbReference type="InterPro" id="IPR055557">
    <property type="entry name" value="DUF7133"/>
</dbReference>
<keyword evidence="4" id="KW-1185">Reference proteome</keyword>
<dbReference type="PANTHER" id="PTHR33546">
    <property type="entry name" value="LARGE, MULTIFUNCTIONAL SECRETED PROTEIN-RELATED"/>
    <property type="match status" value="1"/>
</dbReference>
<dbReference type="STRING" id="1183438.GKIL_3325"/>
<dbReference type="Proteomes" id="UP000017396">
    <property type="component" value="Chromosome"/>
</dbReference>
<dbReference type="KEGG" id="glj:GKIL_3325"/>
<dbReference type="Gene3D" id="2.120.10.30">
    <property type="entry name" value="TolB, C-terminal domain"/>
    <property type="match status" value="1"/>
</dbReference>
<evidence type="ECO:0000313" key="3">
    <source>
        <dbReference type="EMBL" id="AGY59571.1"/>
    </source>
</evidence>